<dbReference type="PANTHER" id="PTHR42748">
    <property type="entry name" value="NITROGEN METABOLITE REPRESSION PROTEIN NMRA FAMILY MEMBER"/>
    <property type="match status" value="1"/>
</dbReference>
<comment type="caution">
    <text evidence="4">The sequence shown here is derived from an EMBL/GenBank/DDBJ whole genome shotgun (WGS) entry which is preliminary data.</text>
</comment>
<dbReference type="InterPro" id="IPR008030">
    <property type="entry name" value="NmrA-like"/>
</dbReference>
<organism evidence="4 5">
    <name type="scientific">Rhizophagus clarus</name>
    <dbReference type="NCBI Taxonomy" id="94130"/>
    <lineage>
        <taxon>Eukaryota</taxon>
        <taxon>Fungi</taxon>
        <taxon>Fungi incertae sedis</taxon>
        <taxon>Mucoromycota</taxon>
        <taxon>Glomeromycotina</taxon>
        <taxon>Glomeromycetes</taxon>
        <taxon>Glomerales</taxon>
        <taxon>Glomeraceae</taxon>
        <taxon>Rhizophagus</taxon>
    </lineage>
</organism>
<sequence>MSQKPLVVVSGATGAQGGSVVNSLLATGLYKIRALTRNPDSDKSKALITKGVDEVVKCDFSNKEDVKNALNGADIAWIVTNFWDPSIVGANPSEEERQGKLIADVAKEVGLNWLIYSSLPDTTAESGGKYPDIVHFSGKNHVEQYIKTIGIPNTTFVYVAYYYQNLGVFAPFVQKDNEVELVFPYITENIQIPMVDVENDTGPIVAKIIEEGATKWNGKKISVAGEYVTLKHVVDVLTKVTGKTYKLKTLNDENLKEFSFLDNNELKQMHKWFVDYGLFGLDNEVKDISLAKKLHPKIKSFEQYARETFAKA</sequence>
<keyword evidence="2" id="KW-0521">NADP</keyword>
<keyword evidence="5" id="KW-1185">Reference proteome</keyword>
<reference evidence="4 5" key="1">
    <citation type="submission" date="2017-11" db="EMBL/GenBank/DDBJ databases">
        <title>The genome of Rhizophagus clarus HR1 reveals common genetic basis of auxotrophy among arbuscular mycorrhizal fungi.</title>
        <authorList>
            <person name="Kobayashi Y."/>
        </authorList>
    </citation>
    <scope>NUCLEOTIDE SEQUENCE [LARGE SCALE GENOMIC DNA]</scope>
    <source>
        <strain evidence="4 5">HR1</strain>
    </source>
</reference>
<protein>
    <recommendedName>
        <fullName evidence="3">NmrA-like domain-containing protein</fullName>
    </recommendedName>
</protein>
<evidence type="ECO:0000313" key="4">
    <source>
        <dbReference type="EMBL" id="GBB88255.1"/>
    </source>
</evidence>
<accession>A0A2Z6QFE6</accession>
<feature type="domain" description="NmrA-like" evidence="3">
    <location>
        <begin position="4"/>
        <end position="305"/>
    </location>
</feature>
<dbReference type="Gene3D" id="3.40.50.720">
    <property type="entry name" value="NAD(P)-binding Rossmann-like Domain"/>
    <property type="match status" value="1"/>
</dbReference>
<comment type="similarity">
    <text evidence="1">Belongs to the NmrA-type oxidoreductase family.</text>
</comment>
<evidence type="ECO:0000256" key="1">
    <source>
        <dbReference type="ARBA" id="ARBA00006328"/>
    </source>
</evidence>
<dbReference type="PANTHER" id="PTHR42748:SF7">
    <property type="entry name" value="NMRA LIKE REDOX SENSOR 1-RELATED"/>
    <property type="match status" value="1"/>
</dbReference>
<evidence type="ECO:0000313" key="5">
    <source>
        <dbReference type="Proteomes" id="UP000247702"/>
    </source>
</evidence>
<dbReference type="InterPro" id="IPR051164">
    <property type="entry name" value="NmrA-like_oxidored"/>
</dbReference>
<evidence type="ECO:0000256" key="2">
    <source>
        <dbReference type="ARBA" id="ARBA00022857"/>
    </source>
</evidence>
<dbReference type="AlphaFoldDB" id="A0A2Z6QFE6"/>
<name>A0A2Z6QFE6_9GLOM</name>
<dbReference type="CDD" id="cd05251">
    <property type="entry name" value="NmrA_like_SDR_a"/>
    <property type="match status" value="1"/>
</dbReference>
<dbReference type="InterPro" id="IPR036291">
    <property type="entry name" value="NAD(P)-bd_dom_sf"/>
</dbReference>
<dbReference type="Pfam" id="PF05368">
    <property type="entry name" value="NmrA"/>
    <property type="match status" value="1"/>
</dbReference>
<dbReference type="Proteomes" id="UP000247702">
    <property type="component" value="Unassembled WGS sequence"/>
</dbReference>
<dbReference type="Gene3D" id="3.90.25.10">
    <property type="entry name" value="UDP-galactose 4-epimerase, domain 1"/>
    <property type="match status" value="1"/>
</dbReference>
<dbReference type="EMBL" id="BEXD01000535">
    <property type="protein sequence ID" value="GBB88255.1"/>
    <property type="molecule type" value="Genomic_DNA"/>
</dbReference>
<dbReference type="SUPFAM" id="SSF51735">
    <property type="entry name" value="NAD(P)-binding Rossmann-fold domains"/>
    <property type="match status" value="1"/>
</dbReference>
<proteinExistence type="inferred from homology"/>
<evidence type="ECO:0000259" key="3">
    <source>
        <dbReference type="Pfam" id="PF05368"/>
    </source>
</evidence>
<dbReference type="STRING" id="94130.A0A2Z6QFE6"/>
<gene>
    <name evidence="4" type="ORF">RclHR1_01480020</name>
</gene>